<dbReference type="PANTHER" id="PTHR46033:SF8">
    <property type="entry name" value="PROTEIN MAINTENANCE OF MERISTEMS-LIKE"/>
    <property type="match status" value="1"/>
</dbReference>
<reference evidence="2" key="1">
    <citation type="journal article" date="2012" name="Nature">
        <title>The tomato genome sequence provides insights into fleshy fruit evolution.</title>
        <authorList>
            <consortium name="Tomato Genome Consortium"/>
        </authorList>
    </citation>
    <scope>NUCLEOTIDE SEQUENCE [LARGE SCALE GENOMIC DNA]</scope>
    <source>
        <strain evidence="2">cv. Heinz 1706</strain>
    </source>
</reference>
<protein>
    <recommendedName>
        <fullName evidence="1">Aminotransferase-like plant mobile domain-containing protein</fullName>
    </recommendedName>
</protein>
<dbReference type="AlphaFoldDB" id="A0A3Q7I2R6"/>
<feature type="domain" description="Aminotransferase-like plant mobile" evidence="1">
    <location>
        <begin position="107"/>
        <end position="300"/>
    </location>
</feature>
<proteinExistence type="predicted"/>
<evidence type="ECO:0000313" key="3">
    <source>
        <dbReference type="Proteomes" id="UP000004994"/>
    </source>
</evidence>
<name>A0A3Q7I2R6_SOLLC</name>
<dbReference type="InParanoid" id="A0A3Q7I2R6"/>
<reference evidence="2" key="2">
    <citation type="submission" date="2019-01" db="UniProtKB">
        <authorList>
            <consortium name="EnsemblPlants"/>
        </authorList>
    </citation>
    <scope>IDENTIFICATION</scope>
    <source>
        <strain evidence="2">cv. Heinz 1706</strain>
    </source>
</reference>
<sequence length="453" mass="52996">MMSTGYNYSSSLNSSHDPKSIKLIASPISLNFVIADVIIQVGDVSIQIDMHPSNLYVHPGPVEHDVLKIQVHHRSKGIWNGSIKEERSCLYTRRDLKEFLMLDVIRHTFHMRTGEATVTLQDIEILFGMIVDVSPIILNGADSLGIIGRQEMIFQFTGWLPDTSCFSGVSRLLTYKLIEYIEGLEVVNDNSTEHEVQQRFRLYLLWLCGASIFPDKSNNKINLDILIDMRNLDLMSTQAWGSAALSYLYNCLCRVSMKKSNEIWAWERIIPVQPLPKPLRTNQLEASTALARKWTRRRNYQNEARTVIGQRVWMAQVPLIYGIYREWHMVDRVVRQFGYLQHIPGPCTQFFEYHFRRDKRSKIKQEDIDAFNYTQYLWEQRQNHIFRPPFVSDQTDYFRWYMRHTRMYLVDISTFTIMSKSKNFKNSITCVCRSNGTVISRVDKIFCIFVSVI</sequence>
<dbReference type="PANTHER" id="PTHR46033">
    <property type="entry name" value="PROTEIN MAIN-LIKE 2"/>
    <property type="match status" value="1"/>
</dbReference>
<evidence type="ECO:0000313" key="2">
    <source>
        <dbReference type="EnsemblPlants" id="Solyc09g061685.1.1"/>
    </source>
</evidence>
<dbReference type="Gramene" id="Solyc09g061685.1.1">
    <property type="protein sequence ID" value="Solyc09g061685.1.1"/>
    <property type="gene ID" value="Solyc09g061685.1"/>
</dbReference>
<feature type="domain" description="Aminotransferase-like plant mobile" evidence="1">
    <location>
        <begin position="307"/>
        <end position="401"/>
    </location>
</feature>
<dbReference type="Pfam" id="PF10536">
    <property type="entry name" value="PMD"/>
    <property type="match status" value="2"/>
</dbReference>
<organism evidence="2">
    <name type="scientific">Solanum lycopersicum</name>
    <name type="common">Tomato</name>
    <name type="synonym">Lycopersicon esculentum</name>
    <dbReference type="NCBI Taxonomy" id="4081"/>
    <lineage>
        <taxon>Eukaryota</taxon>
        <taxon>Viridiplantae</taxon>
        <taxon>Streptophyta</taxon>
        <taxon>Embryophyta</taxon>
        <taxon>Tracheophyta</taxon>
        <taxon>Spermatophyta</taxon>
        <taxon>Magnoliopsida</taxon>
        <taxon>eudicotyledons</taxon>
        <taxon>Gunneridae</taxon>
        <taxon>Pentapetalae</taxon>
        <taxon>asterids</taxon>
        <taxon>lamiids</taxon>
        <taxon>Solanales</taxon>
        <taxon>Solanaceae</taxon>
        <taxon>Solanoideae</taxon>
        <taxon>Solaneae</taxon>
        <taxon>Solanum</taxon>
        <taxon>Solanum subgen. Lycopersicon</taxon>
    </lineage>
</organism>
<evidence type="ECO:0000259" key="1">
    <source>
        <dbReference type="Pfam" id="PF10536"/>
    </source>
</evidence>
<accession>A0A3Q7I2R6</accession>
<dbReference type="Proteomes" id="UP000004994">
    <property type="component" value="Chromosome 9"/>
</dbReference>
<dbReference type="InterPro" id="IPR044824">
    <property type="entry name" value="MAIN-like"/>
</dbReference>
<keyword evidence="3" id="KW-1185">Reference proteome</keyword>
<dbReference type="OMA" id="INLICEY"/>
<dbReference type="InterPro" id="IPR019557">
    <property type="entry name" value="AminoTfrase-like_pln_mobile"/>
</dbReference>
<dbReference type="EnsemblPlants" id="Solyc09g061685.1.1">
    <property type="protein sequence ID" value="Solyc09g061685.1.1"/>
    <property type="gene ID" value="Solyc09g061685.1"/>
</dbReference>
<dbReference type="GO" id="GO:0010073">
    <property type="term" value="P:meristem maintenance"/>
    <property type="evidence" value="ECO:0007669"/>
    <property type="project" value="InterPro"/>
</dbReference>